<protein>
    <submittedName>
        <fullName evidence="2">Uncharacterized protein</fullName>
    </submittedName>
</protein>
<sequence length="111" mass="12120">MKMENSGNHGDHLESLSLLIPPLFFCSSCCYTSRLFILPLLCCIVCGDTVFVAALIQKPFIEMVVSLCCCMSQMHLLIKCFLPPARKALKTKDKNKGIFSKQSVQGGGGSS</sequence>
<keyword evidence="3" id="KW-1185">Reference proteome</keyword>
<evidence type="ECO:0000313" key="2">
    <source>
        <dbReference type="EMBL" id="GIY18745.1"/>
    </source>
</evidence>
<evidence type="ECO:0000256" key="1">
    <source>
        <dbReference type="SAM" id="Phobius"/>
    </source>
</evidence>
<reference evidence="2 3" key="1">
    <citation type="submission" date="2021-06" db="EMBL/GenBank/DDBJ databases">
        <title>Caerostris darwini draft genome.</title>
        <authorList>
            <person name="Kono N."/>
            <person name="Arakawa K."/>
        </authorList>
    </citation>
    <scope>NUCLEOTIDE SEQUENCE [LARGE SCALE GENOMIC DNA]</scope>
</reference>
<organism evidence="2 3">
    <name type="scientific">Caerostris darwini</name>
    <dbReference type="NCBI Taxonomy" id="1538125"/>
    <lineage>
        <taxon>Eukaryota</taxon>
        <taxon>Metazoa</taxon>
        <taxon>Ecdysozoa</taxon>
        <taxon>Arthropoda</taxon>
        <taxon>Chelicerata</taxon>
        <taxon>Arachnida</taxon>
        <taxon>Araneae</taxon>
        <taxon>Araneomorphae</taxon>
        <taxon>Entelegynae</taxon>
        <taxon>Araneoidea</taxon>
        <taxon>Araneidae</taxon>
        <taxon>Caerostris</taxon>
    </lineage>
</organism>
<dbReference type="AlphaFoldDB" id="A0AAV4RBB1"/>
<evidence type="ECO:0000313" key="3">
    <source>
        <dbReference type="Proteomes" id="UP001054837"/>
    </source>
</evidence>
<keyword evidence="1" id="KW-1133">Transmembrane helix</keyword>
<feature type="transmembrane region" description="Helical" evidence="1">
    <location>
        <begin position="35"/>
        <end position="57"/>
    </location>
</feature>
<keyword evidence="1" id="KW-0812">Transmembrane</keyword>
<proteinExistence type="predicted"/>
<name>A0AAV4RBB1_9ARAC</name>
<dbReference type="Proteomes" id="UP001054837">
    <property type="component" value="Unassembled WGS sequence"/>
</dbReference>
<dbReference type="EMBL" id="BPLQ01005941">
    <property type="protein sequence ID" value="GIY18745.1"/>
    <property type="molecule type" value="Genomic_DNA"/>
</dbReference>
<gene>
    <name evidence="2" type="ORF">CDAR_605511</name>
</gene>
<keyword evidence="1" id="KW-0472">Membrane</keyword>
<accession>A0AAV4RBB1</accession>
<comment type="caution">
    <text evidence="2">The sequence shown here is derived from an EMBL/GenBank/DDBJ whole genome shotgun (WGS) entry which is preliminary data.</text>
</comment>